<protein>
    <submittedName>
        <fullName evidence="1">Uncharacterized protein</fullName>
    </submittedName>
</protein>
<evidence type="ECO:0000313" key="2">
    <source>
        <dbReference type="Proteomes" id="UP001162992"/>
    </source>
</evidence>
<organism evidence="1 2">
    <name type="scientific">Diphasiastrum complanatum</name>
    <name type="common">Issler's clubmoss</name>
    <name type="synonym">Lycopodium complanatum</name>
    <dbReference type="NCBI Taxonomy" id="34168"/>
    <lineage>
        <taxon>Eukaryota</taxon>
        <taxon>Viridiplantae</taxon>
        <taxon>Streptophyta</taxon>
        <taxon>Embryophyta</taxon>
        <taxon>Tracheophyta</taxon>
        <taxon>Lycopodiopsida</taxon>
        <taxon>Lycopodiales</taxon>
        <taxon>Lycopodiaceae</taxon>
        <taxon>Lycopodioideae</taxon>
        <taxon>Diphasiastrum</taxon>
    </lineage>
</organism>
<proteinExistence type="predicted"/>
<comment type="caution">
    <text evidence="1">The sequence shown here is derived from an EMBL/GenBank/DDBJ whole genome shotgun (WGS) entry which is preliminary data.</text>
</comment>
<sequence>MSFTVALVDFYNTHALSTKFPVYLMALFVLVSAAGALLQFSARCRWRIYSLRQRSTSFVDVEEALDETEESVQTVGLNKLFLDSLPTFVFSKKMGVEAVECCVCLCEFQENEKGRLLPKCNHRFHTGCIDMWFHTHSTCPLCRTCVGVEESLYFYRYLDEEIDCSASSTSNTGNGPSLSNLTSEAAQLDQSLLLRAFAFDKHKMTAFLKQQGFRFSSLRQQQPAAAPASNKSVQLPVNVLFCGRETHTTSHVSSNSSAMKVGHLAMGLPQTCPSPSPSWTSTPSIDPPAAQNSLNSIKRILNMKEHRFGAAHAASNFTDCEQGIEAV</sequence>
<keyword evidence="2" id="KW-1185">Reference proteome</keyword>
<dbReference type="Proteomes" id="UP001162992">
    <property type="component" value="Chromosome 13"/>
</dbReference>
<evidence type="ECO:0000313" key="1">
    <source>
        <dbReference type="EMBL" id="KAJ7533736.1"/>
    </source>
</evidence>
<accession>A0ACC2BVG3</accession>
<reference evidence="2" key="1">
    <citation type="journal article" date="2024" name="Proc. Natl. Acad. Sci. U.S.A.">
        <title>Extraordinary preservation of gene collinearity over three hundred million years revealed in homosporous lycophytes.</title>
        <authorList>
            <person name="Li C."/>
            <person name="Wickell D."/>
            <person name="Kuo L.Y."/>
            <person name="Chen X."/>
            <person name="Nie B."/>
            <person name="Liao X."/>
            <person name="Peng D."/>
            <person name="Ji J."/>
            <person name="Jenkins J."/>
            <person name="Williams M."/>
            <person name="Shu S."/>
            <person name="Plott C."/>
            <person name="Barry K."/>
            <person name="Rajasekar S."/>
            <person name="Grimwood J."/>
            <person name="Han X."/>
            <person name="Sun S."/>
            <person name="Hou Z."/>
            <person name="He W."/>
            <person name="Dai G."/>
            <person name="Sun C."/>
            <person name="Schmutz J."/>
            <person name="Leebens-Mack J.H."/>
            <person name="Li F.W."/>
            <person name="Wang L."/>
        </authorList>
    </citation>
    <scope>NUCLEOTIDE SEQUENCE [LARGE SCALE GENOMIC DNA]</scope>
    <source>
        <strain evidence="2">cv. PW_Plant_1</strain>
    </source>
</reference>
<gene>
    <name evidence="1" type="ORF">O6H91_13G061800</name>
</gene>
<name>A0ACC2BVG3_DIPCM</name>
<dbReference type="EMBL" id="CM055104">
    <property type="protein sequence ID" value="KAJ7533736.1"/>
    <property type="molecule type" value="Genomic_DNA"/>
</dbReference>